<evidence type="ECO:0000259" key="7">
    <source>
        <dbReference type="PROSITE" id="PS50043"/>
    </source>
</evidence>
<dbReference type="CDD" id="cd17537">
    <property type="entry name" value="REC_FixJ"/>
    <property type="match status" value="1"/>
</dbReference>
<sequence length="206" mass="22749">MIKESQNDATVFVVDDDEAVRESIGELMRVHGLPVQSFADAWSFLDAVDEETTGCVLLDVRMPGLSGLGAQKALLVRGIHLPVIIVTGHGDVDTAINAMRQGATDFVCKPFRGSQLVQRVRQVLAQEAEHRRARERQSGIHDRISRLNDGERAVLEAVVAGKPNKLIARQLHVSLSTVEARRRRIREKLGTGNLSVLVRMVDCERA</sequence>
<feature type="domain" description="Response regulatory" evidence="8">
    <location>
        <begin position="10"/>
        <end position="124"/>
    </location>
</feature>
<keyword evidence="2" id="KW-0902">Two-component regulatory system</keyword>
<dbReference type="SUPFAM" id="SSF46894">
    <property type="entry name" value="C-terminal effector domain of the bipartite response regulators"/>
    <property type="match status" value="1"/>
</dbReference>
<dbReference type="FunFam" id="3.40.50.2300:FF:000018">
    <property type="entry name" value="DNA-binding transcriptional regulator NtrC"/>
    <property type="match status" value="1"/>
</dbReference>
<dbReference type="GO" id="GO:0003677">
    <property type="term" value="F:DNA binding"/>
    <property type="evidence" value="ECO:0007669"/>
    <property type="project" value="UniProtKB-KW"/>
</dbReference>
<dbReference type="Pfam" id="PF00196">
    <property type="entry name" value="GerE"/>
    <property type="match status" value="1"/>
</dbReference>
<evidence type="ECO:0000256" key="2">
    <source>
        <dbReference type="ARBA" id="ARBA00023012"/>
    </source>
</evidence>
<dbReference type="CDD" id="cd06170">
    <property type="entry name" value="LuxR_C_like"/>
    <property type="match status" value="1"/>
</dbReference>
<evidence type="ECO:0000313" key="9">
    <source>
        <dbReference type="EMBL" id="RLK50695.1"/>
    </source>
</evidence>
<evidence type="ECO:0000256" key="6">
    <source>
        <dbReference type="PROSITE-ProRule" id="PRU00169"/>
    </source>
</evidence>
<dbReference type="SUPFAM" id="SSF52172">
    <property type="entry name" value="CheY-like"/>
    <property type="match status" value="1"/>
</dbReference>
<evidence type="ECO:0000256" key="4">
    <source>
        <dbReference type="ARBA" id="ARBA00023125"/>
    </source>
</evidence>
<protein>
    <submittedName>
        <fullName evidence="9">LuxR family two component transcriptional regulator</fullName>
    </submittedName>
</protein>
<gene>
    <name evidence="9" type="ORF">DFR31_0601</name>
</gene>
<dbReference type="Pfam" id="PF00072">
    <property type="entry name" value="Response_reg"/>
    <property type="match status" value="1"/>
</dbReference>
<dbReference type="Gene3D" id="3.40.50.2300">
    <property type="match status" value="1"/>
</dbReference>
<dbReference type="SMART" id="SM00448">
    <property type="entry name" value="REC"/>
    <property type="match status" value="1"/>
</dbReference>
<evidence type="ECO:0000259" key="8">
    <source>
        <dbReference type="PROSITE" id="PS50110"/>
    </source>
</evidence>
<dbReference type="GO" id="GO:0006355">
    <property type="term" value="P:regulation of DNA-templated transcription"/>
    <property type="evidence" value="ECO:0007669"/>
    <property type="project" value="InterPro"/>
</dbReference>
<keyword evidence="5" id="KW-0804">Transcription</keyword>
<dbReference type="GO" id="GO:0000160">
    <property type="term" value="P:phosphorelay signal transduction system"/>
    <property type="evidence" value="ECO:0007669"/>
    <property type="project" value="UniProtKB-KW"/>
</dbReference>
<keyword evidence="4" id="KW-0238">DNA-binding</keyword>
<dbReference type="InterPro" id="IPR016032">
    <property type="entry name" value="Sig_transdc_resp-reg_C-effctor"/>
</dbReference>
<comment type="caution">
    <text evidence="9">The sequence shown here is derived from an EMBL/GenBank/DDBJ whole genome shotgun (WGS) entry which is preliminary data.</text>
</comment>
<keyword evidence="3" id="KW-0805">Transcription regulation</keyword>
<evidence type="ECO:0000313" key="10">
    <source>
        <dbReference type="Proteomes" id="UP000275461"/>
    </source>
</evidence>
<dbReference type="InterPro" id="IPR036388">
    <property type="entry name" value="WH-like_DNA-bd_sf"/>
</dbReference>
<dbReference type="PROSITE" id="PS50110">
    <property type="entry name" value="RESPONSE_REGULATORY"/>
    <property type="match status" value="1"/>
</dbReference>
<evidence type="ECO:0000256" key="5">
    <source>
        <dbReference type="ARBA" id="ARBA00023163"/>
    </source>
</evidence>
<organism evidence="9 10">
    <name type="scientific">Alkalispirillum mobile</name>
    <dbReference type="NCBI Taxonomy" id="85925"/>
    <lineage>
        <taxon>Bacteria</taxon>
        <taxon>Pseudomonadati</taxon>
        <taxon>Pseudomonadota</taxon>
        <taxon>Gammaproteobacteria</taxon>
        <taxon>Chromatiales</taxon>
        <taxon>Ectothiorhodospiraceae</taxon>
        <taxon>Alkalispirillum</taxon>
    </lineage>
</organism>
<keyword evidence="1 6" id="KW-0597">Phosphoprotein</keyword>
<dbReference type="PRINTS" id="PR00038">
    <property type="entry name" value="HTHLUXR"/>
</dbReference>
<feature type="modified residue" description="4-aspartylphosphate" evidence="6">
    <location>
        <position position="59"/>
    </location>
</feature>
<dbReference type="SMART" id="SM00421">
    <property type="entry name" value="HTH_LUXR"/>
    <property type="match status" value="1"/>
</dbReference>
<dbReference type="PANTHER" id="PTHR44688">
    <property type="entry name" value="DNA-BINDING TRANSCRIPTIONAL ACTIVATOR DEVR_DOSR"/>
    <property type="match status" value="1"/>
</dbReference>
<dbReference type="AlphaFoldDB" id="A0A498C4L3"/>
<name>A0A498C4L3_9GAMM</name>
<accession>A0A498C4L3</accession>
<reference evidence="9 10" key="1">
    <citation type="submission" date="2018-10" db="EMBL/GenBank/DDBJ databases">
        <title>Genomic Encyclopedia of Type Strains, Phase IV (KMG-IV): sequencing the most valuable type-strain genomes for metagenomic binning, comparative biology and taxonomic classification.</title>
        <authorList>
            <person name="Goeker M."/>
        </authorList>
    </citation>
    <scope>NUCLEOTIDE SEQUENCE [LARGE SCALE GENOMIC DNA]</scope>
    <source>
        <strain evidence="9 10">DSM 12769</strain>
    </source>
</reference>
<dbReference type="PANTHER" id="PTHR44688:SF16">
    <property type="entry name" value="DNA-BINDING TRANSCRIPTIONAL ACTIVATOR DEVR_DOSR"/>
    <property type="match status" value="1"/>
</dbReference>
<dbReference type="InterPro" id="IPR001789">
    <property type="entry name" value="Sig_transdc_resp-reg_receiver"/>
</dbReference>
<dbReference type="EMBL" id="RCDA01000001">
    <property type="protein sequence ID" value="RLK50695.1"/>
    <property type="molecule type" value="Genomic_DNA"/>
</dbReference>
<dbReference type="PROSITE" id="PS50043">
    <property type="entry name" value="HTH_LUXR_2"/>
    <property type="match status" value="1"/>
</dbReference>
<dbReference type="PROSITE" id="PS00622">
    <property type="entry name" value="HTH_LUXR_1"/>
    <property type="match status" value="1"/>
</dbReference>
<evidence type="ECO:0000256" key="1">
    <source>
        <dbReference type="ARBA" id="ARBA00022553"/>
    </source>
</evidence>
<dbReference type="Gene3D" id="1.10.10.10">
    <property type="entry name" value="Winged helix-like DNA-binding domain superfamily/Winged helix DNA-binding domain"/>
    <property type="match status" value="1"/>
</dbReference>
<proteinExistence type="predicted"/>
<evidence type="ECO:0000256" key="3">
    <source>
        <dbReference type="ARBA" id="ARBA00023015"/>
    </source>
</evidence>
<feature type="domain" description="HTH luxR-type" evidence="7">
    <location>
        <begin position="140"/>
        <end position="205"/>
    </location>
</feature>
<keyword evidence="10" id="KW-1185">Reference proteome</keyword>
<dbReference type="InterPro" id="IPR000792">
    <property type="entry name" value="Tscrpt_reg_LuxR_C"/>
</dbReference>
<dbReference type="Proteomes" id="UP000275461">
    <property type="component" value="Unassembled WGS sequence"/>
</dbReference>
<dbReference type="InterPro" id="IPR011006">
    <property type="entry name" value="CheY-like_superfamily"/>
</dbReference>